<proteinExistence type="predicted"/>
<name>A0ABV1J636_9FIRM</name>
<gene>
    <name evidence="1" type="ORF">AAA081_04890</name>
</gene>
<protein>
    <submittedName>
        <fullName evidence="1">Uncharacterized protein</fullName>
    </submittedName>
</protein>
<sequence>MKYYLIEGKFKTFSFSLYDDENKDLKAEFDAFIQAGMDRGDFLMFGDKAHGLLGFARGGHLDDVLSEFESDPLTLADVVEYRIVEIEDAVISKHPEKFLEK</sequence>
<evidence type="ECO:0000313" key="1">
    <source>
        <dbReference type="EMBL" id="MEQ3353638.1"/>
    </source>
</evidence>
<accession>A0ABV1J636</accession>
<evidence type="ECO:0000313" key="2">
    <source>
        <dbReference type="Proteomes" id="UP001481872"/>
    </source>
</evidence>
<dbReference type="RefSeq" id="WP_349053906.1">
    <property type="nucleotide sequence ID" value="NZ_JBBNPS010000010.1"/>
</dbReference>
<comment type="caution">
    <text evidence="1">The sequence shown here is derived from an EMBL/GenBank/DDBJ whole genome shotgun (WGS) entry which is preliminary data.</text>
</comment>
<keyword evidence="2" id="KW-1185">Reference proteome</keyword>
<reference evidence="1 2" key="1">
    <citation type="submission" date="2024-04" db="EMBL/GenBank/DDBJ databases">
        <title>Human intestinal bacterial collection.</title>
        <authorList>
            <person name="Pauvert C."/>
            <person name="Hitch T.C.A."/>
            <person name="Clavel T."/>
        </authorList>
    </citation>
    <scope>NUCLEOTIDE SEQUENCE [LARGE SCALE GENOMIC DNA]</scope>
    <source>
        <strain evidence="1 2">CLA-SR-H026</strain>
    </source>
</reference>
<dbReference type="Proteomes" id="UP001481872">
    <property type="component" value="Unassembled WGS sequence"/>
</dbReference>
<dbReference type="EMBL" id="JBBNPS010000010">
    <property type="protein sequence ID" value="MEQ3353638.1"/>
    <property type="molecule type" value="Genomic_DNA"/>
</dbReference>
<organism evidence="1 2">
    <name type="scientific">Aedoeadaptatus acetigenes</name>
    <dbReference type="NCBI Taxonomy" id="2981723"/>
    <lineage>
        <taxon>Bacteria</taxon>
        <taxon>Bacillati</taxon>
        <taxon>Bacillota</taxon>
        <taxon>Tissierellia</taxon>
        <taxon>Tissierellales</taxon>
        <taxon>Peptoniphilaceae</taxon>
        <taxon>Aedoeadaptatus</taxon>
    </lineage>
</organism>